<dbReference type="EMBL" id="CP068053">
    <property type="protein sequence ID" value="QQT01785.1"/>
    <property type="molecule type" value="Genomic_DNA"/>
</dbReference>
<dbReference type="Pfam" id="PF00657">
    <property type="entry name" value="Lipase_GDSL"/>
    <property type="match status" value="1"/>
</dbReference>
<dbReference type="PANTHER" id="PTHR30383:SF27">
    <property type="entry name" value="SPORE GERMINATION LIPASE LIPC"/>
    <property type="match status" value="1"/>
</dbReference>
<dbReference type="Proteomes" id="UP000595254">
    <property type="component" value="Chromosome"/>
</dbReference>
<accession>A0A974NQ72</accession>
<organism evidence="1 2">
    <name type="scientific">Peribacillus psychrosaccharolyticus</name>
    <name type="common">Bacillus psychrosaccharolyticus</name>
    <dbReference type="NCBI Taxonomy" id="1407"/>
    <lineage>
        <taxon>Bacteria</taxon>
        <taxon>Bacillati</taxon>
        <taxon>Bacillota</taxon>
        <taxon>Bacilli</taxon>
        <taxon>Bacillales</taxon>
        <taxon>Bacillaceae</taxon>
        <taxon>Peribacillus</taxon>
    </lineage>
</organism>
<dbReference type="InterPro" id="IPR036514">
    <property type="entry name" value="SGNH_hydro_sf"/>
</dbReference>
<proteinExistence type="predicted"/>
<dbReference type="RefSeq" id="WP_051387734.1">
    <property type="nucleotide sequence ID" value="NZ_CP068053.1"/>
</dbReference>
<evidence type="ECO:0000313" key="1">
    <source>
        <dbReference type="EMBL" id="QQT01785.1"/>
    </source>
</evidence>
<reference evidence="1 2" key="1">
    <citation type="submission" date="2021-01" db="EMBL/GenBank/DDBJ databases">
        <title>FDA dAtabase for Regulatory Grade micrObial Sequences (FDA-ARGOS): Supporting development and validation of Infectious Disease Dx tests.</title>
        <authorList>
            <person name="Nelson B."/>
            <person name="Plummer A."/>
            <person name="Tallon L."/>
            <person name="Sadzewicz L."/>
            <person name="Zhao X."/>
            <person name="Boylan J."/>
            <person name="Ott S."/>
            <person name="Bowen H."/>
            <person name="Vavikolanu K."/>
            <person name="Mehta A."/>
            <person name="Aluvathingal J."/>
            <person name="Nadendla S."/>
            <person name="Myers T."/>
            <person name="Yan Y."/>
            <person name="Sichtig H."/>
        </authorList>
    </citation>
    <scope>NUCLEOTIDE SEQUENCE [LARGE SCALE GENOMIC DNA]</scope>
    <source>
        <strain evidence="1 2">FDAARGOS_1161</strain>
    </source>
</reference>
<dbReference type="AlphaFoldDB" id="A0A974NQ72"/>
<dbReference type="SUPFAM" id="SSF52266">
    <property type="entry name" value="SGNH hydrolase"/>
    <property type="match status" value="1"/>
</dbReference>
<gene>
    <name evidence="1" type="ORF">I6J18_08010</name>
</gene>
<dbReference type="KEGG" id="ppsr:I6J18_08010"/>
<evidence type="ECO:0000313" key="2">
    <source>
        <dbReference type="Proteomes" id="UP000595254"/>
    </source>
</evidence>
<evidence type="ECO:0008006" key="3">
    <source>
        <dbReference type="Google" id="ProtNLM"/>
    </source>
</evidence>
<dbReference type="PANTHER" id="PTHR30383">
    <property type="entry name" value="THIOESTERASE 1/PROTEASE 1/LYSOPHOSPHOLIPASE L1"/>
    <property type="match status" value="1"/>
</dbReference>
<protein>
    <recommendedName>
        <fullName evidence="3">SGNH hydrolase-type esterase domain-containing protein</fullName>
    </recommendedName>
</protein>
<keyword evidence="2" id="KW-1185">Reference proteome</keyword>
<sequence length="237" mass="27240">MKKTAIFLIILVLICTVIFQFQKKETNKETRIVMAFGDSLTHGKGDKKGQEGYIDGLEEQLNQDGDKPKVKIWNYGISGQETDGVLKQLNDLEINSKLDQAEEFIVFIGTNDFINANGGDLKQVHDSDIKQAKTEYISHFKKIISILEKENKEAPISVIGLYNPQEDREAIEKHIIDWDHTIADIVESDERITYIPTNDLFKDKSKKDYFSDSLHPNQKGYELITKRILEKNDFRES</sequence>
<dbReference type="InterPro" id="IPR001087">
    <property type="entry name" value="GDSL"/>
</dbReference>
<dbReference type="InterPro" id="IPR051532">
    <property type="entry name" value="Ester_Hydrolysis_Enzymes"/>
</dbReference>
<name>A0A974NQ72_PERPY</name>
<dbReference type="Gene3D" id="3.40.50.1110">
    <property type="entry name" value="SGNH hydrolase"/>
    <property type="match status" value="1"/>
</dbReference>
<dbReference type="GO" id="GO:0004622">
    <property type="term" value="F:phosphatidylcholine lysophospholipase activity"/>
    <property type="evidence" value="ECO:0007669"/>
    <property type="project" value="TreeGrafter"/>
</dbReference>